<name>A0A1H9S3V7_9CORY</name>
<keyword evidence="2" id="KW-0812">Transmembrane</keyword>
<keyword evidence="2" id="KW-1133">Transmembrane helix</keyword>
<dbReference type="PANTHER" id="PTHR12993:SF11">
    <property type="entry name" value="N-ACETYLGLUCOSAMINYL-PHOSPHATIDYLINOSITOL DE-N-ACETYLASE"/>
    <property type="match status" value="1"/>
</dbReference>
<proteinExistence type="predicted"/>
<dbReference type="Gene3D" id="3.40.50.10320">
    <property type="entry name" value="LmbE-like"/>
    <property type="match status" value="1"/>
</dbReference>
<dbReference type="InterPro" id="IPR003737">
    <property type="entry name" value="GlcNAc_PI_deacetylase-related"/>
</dbReference>
<keyword evidence="2" id="KW-0472">Membrane</keyword>
<protein>
    <submittedName>
        <fullName evidence="3">N-acetylglucosaminyl deacetylase, LmbE family</fullName>
    </submittedName>
</protein>
<keyword evidence="1" id="KW-0862">Zinc</keyword>
<accession>A0A1H9S3V7</accession>
<dbReference type="EMBL" id="FOGQ01000003">
    <property type="protein sequence ID" value="SER79618.1"/>
    <property type="molecule type" value="Genomic_DNA"/>
</dbReference>
<evidence type="ECO:0000313" key="3">
    <source>
        <dbReference type="EMBL" id="SER79618.1"/>
    </source>
</evidence>
<evidence type="ECO:0000256" key="1">
    <source>
        <dbReference type="ARBA" id="ARBA00022833"/>
    </source>
</evidence>
<dbReference type="RefSeq" id="WP_092257176.1">
    <property type="nucleotide sequence ID" value="NZ_CP047199.1"/>
</dbReference>
<dbReference type="SUPFAM" id="SSF102588">
    <property type="entry name" value="LmbE-like"/>
    <property type="match status" value="1"/>
</dbReference>
<feature type="transmembrane region" description="Helical" evidence="2">
    <location>
        <begin position="66"/>
        <end position="88"/>
    </location>
</feature>
<sequence length="304" mass="33504">MISIVLGSLVLVISVVALAVLLRPQSRRDFKRSFRHPSQLLGFVAFGFVVTGLLACIHLVTDNGWLLLASVATLLLTFIACLIISHNYRIPEREPNRHTSILVVAAHPDDLEIACGSTIAKLVDTGHDVHGIIMSDGADGGDASLRPDEARDGATFLGLNSLKVMHMTDRALDTHMNDMIAVIEEAIVQHNPDMIFTHSQHEVHQDHLAVHQAVMRAGRNHHSILCFESPSVTADFKPTVFIDVTDYVDVKAEAIAAHANQSGKPYMTREITDSITTFRGRQARVRRAEGFEPMRLNLNDPMSL</sequence>
<keyword evidence="4" id="KW-1185">Reference proteome</keyword>
<dbReference type="Pfam" id="PF02585">
    <property type="entry name" value="PIG-L"/>
    <property type="match status" value="1"/>
</dbReference>
<evidence type="ECO:0000313" key="4">
    <source>
        <dbReference type="Proteomes" id="UP000198929"/>
    </source>
</evidence>
<dbReference type="AlphaFoldDB" id="A0A1H9S3V7"/>
<dbReference type="InterPro" id="IPR024078">
    <property type="entry name" value="LmbE-like_dom_sf"/>
</dbReference>
<dbReference type="STRING" id="1121357.SAMN05661109_01042"/>
<dbReference type="GO" id="GO:0016811">
    <property type="term" value="F:hydrolase activity, acting on carbon-nitrogen (but not peptide) bonds, in linear amides"/>
    <property type="evidence" value="ECO:0007669"/>
    <property type="project" value="TreeGrafter"/>
</dbReference>
<gene>
    <name evidence="3" type="ORF">SAMN05661109_01042</name>
</gene>
<dbReference type="PANTHER" id="PTHR12993">
    <property type="entry name" value="N-ACETYLGLUCOSAMINYL-PHOSPHATIDYLINOSITOL DE-N-ACETYLASE-RELATED"/>
    <property type="match status" value="1"/>
</dbReference>
<reference evidence="4" key="1">
    <citation type="submission" date="2016-10" db="EMBL/GenBank/DDBJ databases">
        <authorList>
            <person name="Varghese N."/>
            <person name="Submissions S."/>
        </authorList>
    </citation>
    <scope>NUCLEOTIDE SEQUENCE [LARGE SCALE GENOMIC DNA]</scope>
    <source>
        <strain evidence="4">DSM 20524</strain>
    </source>
</reference>
<evidence type="ECO:0000256" key="2">
    <source>
        <dbReference type="SAM" id="Phobius"/>
    </source>
</evidence>
<feature type="transmembrane region" description="Helical" evidence="2">
    <location>
        <begin position="40"/>
        <end position="60"/>
    </location>
</feature>
<feature type="transmembrane region" description="Helical" evidence="2">
    <location>
        <begin position="6"/>
        <end position="24"/>
    </location>
</feature>
<organism evidence="3 4">
    <name type="scientific">Corynebacterium cystitidis DSM 20524</name>
    <dbReference type="NCBI Taxonomy" id="1121357"/>
    <lineage>
        <taxon>Bacteria</taxon>
        <taxon>Bacillati</taxon>
        <taxon>Actinomycetota</taxon>
        <taxon>Actinomycetes</taxon>
        <taxon>Mycobacteriales</taxon>
        <taxon>Corynebacteriaceae</taxon>
        <taxon>Corynebacterium</taxon>
    </lineage>
</organism>
<dbReference type="GO" id="GO:0016137">
    <property type="term" value="P:glycoside metabolic process"/>
    <property type="evidence" value="ECO:0007669"/>
    <property type="project" value="UniProtKB-ARBA"/>
</dbReference>
<dbReference type="Proteomes" id="UP000198929">
    <property type="component" value="Unassembled WGS sequence"/>
</dbReference>